<dbReference type="PROSITE" id="PS00041">
    <property type="entry name" value="HTH_ARAC_FAMILY_1"/>
    <property type="match status" value="1"/>
</dbReference>
<sequence length="382" mass="42165">MTQNKPTVATLLSPRYELSYRFHDALLELPWVAQRYAIQIIPYSPGDELMPDLSAYRIDGLITSLDADIENMAPLQALGVPVVNLAASRCEGISSLHFCPESLAQVVVRHAAGAGFEQVAFLPTVGMQSQEVEQGKVIQACASEAGLGYWQLSVEERPLGVSVGHWMETHSALVERLKMLDERTMIYAFHDWRAVTLVEVCKELGVSIPESVGILGRANSLDTKVGVPNISSINHPYLHMAQSAMELIQNGSPNDVRIACGEVVPRASTVSTPEQGNFALRLSEMIRSYGIEGISVDELAKLAGVSRSTLERHYREIHGEAPSVALKRVRMQHVERLLKSTDLTVHAIAEMVGFSSTRSFFTMFEKAHGVTPGRWRQMQTEQ</sequence>
<dbReference type="InterPro" id="IPR018060">
    <property type="entry name" value="HTH_AraC"/>
</dbReference>
<dbReference type="Gene3D" id="1.10.10.60">
    <property type="entry name" value="Homeodomain-like"/>
    <property type="match status" value="1"/>
</dbReference>
<proteinExistence type="predicted"/>
<keyword evidence="1" id="KW-0805">Transcription regulation</keyword>
<dbReference type="InterPro" id="IPR028082">
    <property type="entry name" value="Peripla_BP_I"/>
</dbReference>
<dbReference type="InterPro" id="IPR009057">
    <property type="entry name" value="Homeodomain-like_sf"/>
</dbReference>
<keyword evidence="6" id="KW-1185">Reference proteome</keyword>
<dbReference type="PROSITE" id="PS01124">
    <property type="entry name" value="HTH_ARAC_FAMILY_2"/>
    <property type="match status" value="1"/>
</dbReference>
<evidence type="ECO:0000256" key="3">
    <source>
        <dbReference type="ARBA" id="ARBA00023163"/>
    </source>
</evidence>
<dbReference type="Gene3D" id="3.40.50.2300">
    <property type="match status" value="2"/>
</dbReference>
<dbReference type="InterPro" id="IPR018062">
    <property type="entry name" value="HTH_AraC-typ_CS"/>
</dbReference>
<evidence type="ECO:0000313" key="6">
    <source>
        <dbReference type="Proteomes" id="UP001597389"/>
    </source>
</evidence>
<accession>A0ABW4Z8R1</accession>
<dbReference type="SMART" id="SM00342">
    <property type="entry name" value="HTH_ARAC"/>
    <property type="match status" value="1"/>
</dbReference>
<keyword evidence="3" id="KW-0804">Transcription</keyword>
<dbReference type="Pfam" id="PF13377">
    <property type="entry name" value="Peripla_BP_3"/>
    <property type="match status" value="1"/>
</dbReference>
<name>A0ABW4Z8R1_9BACT</name>
<dbReference type="SUPFAM" id="SSF53822">
    <property type="entry name" value="Periplasmic binding protein-like I"/>
    <property type="match status" value="1"/>
</dbReference>
<evidence type="ECO:0000313" key="5">
    <source>
        <dbReference type="EMBL" id="MFD2158264.1"/>
    </source>
</evidence>
<feature type="domain" description="HTH araC/xylS-type" evidence="4">
    <location>
        <begin position="280"/>
        <end position="378"/>
    </location>
</feature>
<organism evidence="5 6">
    <name type="scientific">Rubritalea tangerina</name>
    <dbReference type="NCBI Taxonomy" id="430798"/>
    <lineage>
        <taxon>Bacteria</taxon>
        <taxon>Pseudomonadati</taxon>
        <taxon>Verrucomicrobiota</taxon>
        <taxon>Verrucomicrobiia</taxon>
        <taxon>Verrucomicrobiales</taxon>
        <taxon>Rubritaleaceae</taxon>
        <taxon>Rubritalea</taxon>
    </lineage>
</organism>
<dbReference type="RefSeq" id="WP_377090445.1">
    <property type="nucleotide sequence ID" value="NZ_JBHSJL010000014.1"/>
</dbReference>
<reference evidence="6" key="1">
    <citation type="journal article" date="2019" name="Int. J. Syst. Evol. Microbiol.">
        <title>The Global Catalogue of Microorganisms (GCM) 10K type strain sequencing project: providing services to taxonomists for standard genome sequencing and annotation.</title>
        <authorList>
            <consortium name="The Broad Institute Genomics Platform"/>
            <consortium name="The Broad Institute Genome Sequencing Center for Infectious Disease"/>
            <person name="Wu L."/>
            <person name="Ma J."/>
        </authorList>
    </citation>
    <scope>NUCLEOTIDE SEQUENCE [LARGE SCALE GENOMIC DNA]</scope>
    <source>
        <strain evidence="6">CCUG 57942</strain>
    </source>
</reference>
<dbReference type="PANTHER" id="PTHR46796:SF7">
    <property type="entry name" value="ARAC FAMILY TRANSCRIPTIONAL REGULATOR"/>
    <property type="match status" value="1"/>
</dbReference>
<dbReference type="PANTHER" id="PTHR46796">
    <property type="entry name" value="HTH-TYPE TRANSCRIPTIONAL ACTIVATOR RHAS-RELATED"/>
    <property type="match status" value="1"/>
</dbReference>
<dbReference type="Proteomes" id="UP001597389">
    <property type="component" value="Unassembled WGS sequence"/>
</dbReference>
<evidence type="ECO:0000259" key="4">
    <source>
        <dbReference type="PROSITE" id="PS01124"/>
    </source>
</evidence>
<evidence type="ECO:0000256" key="2">
    <source>
        <dbReference type="ARBA" id="ARBA00023125"/>
    </source>
</evidence>
<dbReference type="Pfam" id="PF12833">
    <property type="entry name" value="HTH_18"/>
    <property type="match status" value="1"/>
</dbReference>
<comment type="caution">
    <text evidence="5">The sequence shown here is derived from an EMBL/GenBank/DDBJ whole genome shotgun (WGS) entry which is preliminary data.</text>
</comment>
<gene>
    <name evidence="5" type="ORF">ACFSW8_05085</name>
</gene>
<dbReference type="EMBL" id="JBHUJB010000021">
    <property type="protein sequence ID" value="MFD2158264.1"/>
    <property type="molecule type" value="Genomic_DNA"/>
</dbReference>
<dbReference type="SUPFAM" id="SSF46689">
    <property type="entry name" value="Homeodomain-like"/>
    <property type="match status" value="2"/>
</dbReference>
<protein>
    <submittedName>
        <fullName evidence="5">Helix-turn-helix domain-containing protein</fullName>
    </submittedName>
</protein>
<keyword evidence="2" id="KW-0238">DNA-binding</keyword>
<evidence type="ECO:0000256" key="1">
    <source>
        <dbReference type="ARBA" id="ARBA00023015"/>
    </source>
</evidence>
<dbReference type="InterPro" id="IPR046335">
    <property type="entry name" value="LacI/GalR-like_sensor"/>
</dbReference>
<dbReference type="InterPro" id="IPR050204">
    <property type="entry name" value="AraC_XylS_family_regulators"/>
</dbReference>